<protein>
    <recommendedName>
        <fullName evidence="3">N-acetylmuramoyl-L-alanine amidase</fullName>
    </recommendedName>
</protein>
<evidence type="ECO:0000313" key="2">
    <source>
        <dbReference type="Proteomes" id="UP000464865"/>
    </source>
</evidence>
<dbReference type="Proteomes" id="UP000464865">
    <property type="component" value="Chromosome M15-12"/>
</dbReference>
<accession>A0A7L5BQ11</accession>
<organism evidence="1 2">
    <name type="scientific">Rhizobium oryzihabitans</name>
    <dbReference type="NCBI Taxonomy" id="2267833"/>
    <lineage>
        <taxon>Bacteria</taxon>
        <taxon>Pseudomonadati</taxon>
        <taxon>Pseudomonadota</taxon>
        <taxon>Alphaproteobacteria</taxon>
        <taxon>Hyphomicrobiales</taxon>
        <taxon>Rhizobiaceae</taxon>
        <taxon>Rhizobium/Agrobacterium group</taxon>
        <taxon>Rhizobium</taxon>
    </lineage>
</organism>
<dbReference type="EMBL" id="CP048635">
    <property type="protein sequence ID" value="QIB40726.1"/>
    <property type="molecule type" value="Genomic_DNA"/>
</dbReference>
<evidence type="ECO:0008006" key="3">
    <source>
        <dbReference type="Google" id="ProtNLM"/>
    </source>
</evidence>
<name>A0A7L5BQ11_9HYPH</name>
<dbReference type="AlphaFoldDB" id="A0A7L5BQ11"/>
<evidence type="ECO:0000313" key="1">
    <source>
        <dbReference type="EMBL" id="QIB40726.1"/>
    </source>
</evidence>
<dbReference type="KEGG" id="roy:G3A56_23145"/>
<reference evidence="1 2" key="1">
    <citation type="submission" date="2020-02" db="EMBL/GenBank/DDBJ databases">
        <title>Plant-Promoting Endophytic Bacterium Rhizobium oryzihabitans sp. nov., Isolated from the Root of Rice.</title>
        <authorList>
            <person name="zhao J."/>
            <person name="Zhang G."/>
        </authorList>
    </citation>
    <scope>NUCLEOTIDE SEQUENCE [LARGE SCALE GENOMIC DNA]</scope>
    <source>
        <strain evidence="1 2">M15</strain>
    </source>
</reference>
<dbReference type="Gene3D" id="3.40.630.40">
    <property type="entry name" value="Zn-dependent exopeptidases"/>
    <property type="match status" value="1"/>
</dbReference>
<gene>
    <name evidence="1" type="ORF">G3A56_23145</name>
</gene>
<proteinExistence type="predicted"/>
<dbReference type="SUPFAM" id="SSF53187">
    <property type="entry name" value="Zn-dependent exopeptidases"/>
    <property type="match status" value="1"/>
</dbReference>
<keyword evidence="2" id="KW-1185">Reference proteome</keyword>
<sequence>MEDLIFREKQVFSFEIQRSMVTALGRRVPLLKNPERHGNFLLLRTGSIPSILLEMGFLSNL</sequence>